<evidence type="ECO:0000256" key="5">
    <source>
        <dbReference type="ARBA" id="ARBA00022946"/>
    </source>
</evidence>
<comment type="subcellular location">
    <subcellularLocation>
        <location evidence="1">Mitochondrion inner membrane</location>
        <topology evidence="1">Peripheral membrane protein</topology>
        <orientation evidence="1">Matrix side</orientation>
    </subcellularLocation>
</comment>
<dbReference type="InterPro" id="IPR011249">
    <property type="entry name" value="Metalloenz_LuxS/M16"/>
</dbReference>
<evidence type="ECO:0000256" key="10">
    <source>
        <dbReference type="ARBA" id="ARBA00040751"/>
    </source>
</evidence>
<feature type="domain" description="Peptidase M16 N-terminal" evidence="11">
    <location>
        <begin position="45"/>
        <end position="187"/>
    </location>
</feature>
<evidence type="ECO:0000256" key="7">
    <source>
        <dbReference type="ARBA" id="ARBA00023128"/>
    </source>
</evidence>
<protein>
    <recommendedName>
        <fullName evidence="10">Cytochrome b-c1 complex subunit 2, mitochondrial</fullName>
    </recommendedName>
</protein>
<keyword evidence="5" id="KW-0809">Transit peptide</keyword>
<evidence type="ECO:0000313" key="14">
    <source>
        <dbReference type="Proteomes" id="UP001176517"/>
    </source>
</evidence>
<dbReference type="Proteomes" id="UP001176517">
    <property type="component" value="Unassembled WGS sequence"/>
</dbReference>
<dbReference type="EMBL" id="JAPDMZ010000012">
    <property type="protein sequence ID" value="KAK0556678.1"/>
    <property type="molecule type" value="Genomic_DNA"/>
</dbReference>
<dbReference type="GO" id="GO:0046872">
    <property type="term" value="F:metal ion binding"/>
    <property type="evidence" value="ECO:0007669"/>
    <property type="project" value="InterPro"/>
</dbReference>
<dbReference type="PANTHER" id="PTHR11851">
    <property type="entry name" value="METALLOPROTEASE"/>
    <property type="match status" value="1"/>
</dbReference>
<comment type="caution">
    <text evidence="13">The sequence shown here is derived from an EMBL/GenBank/DDBJ whole genome shotgun (WGS) entry which is preliminary data.</text>
</comment>
<keyword evidence="14" id="KW-1185">Reference proteome</keyword>
<keyword evidence="4" id="KW-0999">Mitochondrion inner membrane</keyword>
<evidence type="ECO:0000256" key="2">
    <source>
        <dbReference type="ARBA" id="ARBA00022448"/>
    </source>
</evidence>
<sequence length="452" mass="46402">MLSAARSGVSSTARLAFVAGNRSAAAGSNAGRRAFSTATADSIQVAAADDGAPVTTVTVALKAGPRYETAAGVAHALKSSFFKSTQKRTALALIREVELYGGVLSSSLSKEHLLLTAEFLRGDEDFFVPLLGEVVSQSAFRRHEFNEEVIPQIGSEYEQSLGNPLVLGFDQLTQTAFRHRGIGASLFASPIHPVSHAQTVAFAREAIAKNNLVVLGSGIDSGKLANLISKSFSGVPASGSVTKAASTYKGGEQRVAFAAPHGAEGSAASKAHFWLGFEGAATGSKPELAVLRAHLGGESSVKWSAGLSPLSQLNAKDPSVSASAFNLTFSDTGVFGAYISAPAPKLSAAVKSASAAIKEAASKISAEDLKKAIAKAKYDAAAAVEARAGSHEAVAGSLLETKKIVSLEETFKALEGVSASAVQSAAEKALKSKPTTVAVGDVNVLPYADEVL</sequence>
<dbReference type="PANTHER" id="PTHR11851:SF209">
    <property type="entry name" value="CYTOCHROME B-C1 COMPLEX SUBUNIT 2, MITOCHONDRIAL"/>
    <property type="match status" value="1"/>
</dbReference>
<dbReference type="InterPro" id="IPR011765">
    <property type="entry name" value="Pept_M16_N"/>
</dbReference>
<evidence type="ECO:0000313" key="13">
    <source>
        <dbReference type="EMBL" id="KAK0556678.1"/>
    </source>
</evidence>
<dbReference type="Gene3D" id="3.30.830.10">
    <property type="entry name" value="Metalloenzyme, LuxS/M16 peptidase-like"/>
    <property type="match status" value="2"/>
</dbReference>
<gene>
    <name evidence="13" type="primary">QCR2</name>
    <name evidence="13" type="ORF">OC846_000997</name>
</gene>
<keyword evidence="2" id="KW-0813">Transport</keyword>
<evidence type="ECO:0000256" key="3">
    <source>
        <dbReference type="ARBA" id="ARBA00022660"/>
    </source>
</evidence>
<dbReference type="FunFam" id="3.30.830.10:FF:000039">
    <property type="entry name" value="Ubiquinol-cytochrome c reductase core subunit 2"/>
    <property type="match status" value="1"/>
</dbReference>
<evidence type="ECO:0000256" key="8">
    <source>
        <dbReference type="ARBA" id="ARBA00023136"/>
    </source>
</evidence>
<dbReference type="Pfam" id="PF05193">
    <property type="entry name" value="Peptidase_M16_C"/>
    <property type="match status" value="1"/>
</dbReference>
<dbReference type="FunFam" id="3.30.830.10:FF:000021">
    <property type="entry name" value="Cytochrome b-c1 complex subunit 2"/>
    <property type="match status" value="1"/>
</dbReference>
<dbReference type="AlphaFoldDB" id="A0AAN6GWU5"/>
<keyword evidence="8" id="KW-0472">Membrane</keyword>
<evidence type="ECO:0000259" key="11">
    <source>
        <dbReference type="Pfam" id="PF00675"/>
    </source>
</evidence>
<keyword evidence="3" id="KW-0679">Respiratory chain</keyword>
<name>A0AAN6GWU5_9BASI</name>
<dbReference type="InterPro" id="IPR007863">
    <property type="entry name" value="Peptidase_M16_C"/>
</dbReference>
<evidence type="ECO:0000256" key="4">
    <source>
        <dbReference type="ARBA" id="ARBA00022792"/>
    </source>
</evidence>
<evidence type="ECO:0000256" key="6">
    <source>
        <dbReference type="ARBA" id="ARBA00022982"/>
    </source>
</evidence>
<dbReference type="Pfam" id="PF00675">
    <property type="entry name" value="Peptidase_M16"/>
    <property type="match status" value="1"/>
</dbReference>
<reference evidence="13" key="1">
    <citation type="journal article" date="2023" name="PhytoFront">
        <title>Draft Genome Resources of Seven Strains of Tilletia horrida, Causal Agent of Kernel Smut of Rice.</title>
        <authorList>
            <person name="Khanal S."/>
            <person name="Antony Babu S."/>
            <person name="Zhou X.G."/>
        </authorList>
    </citation>
    <scope>NUCLEOTIDE SEQUENCE</scope>
    <source>
        <strain evidence="13">TX6</strain>
    </source>
</reference>
<keyword evidence="7" id="KW-0496">Mitochondrion</keyword>
<evidence type="ECO:0000256" key="9">
    <source>
        <dbReference type="ARBA" id="ARBA00038146"/>
    </source>
</evidence>
<feature type="domain" description="Peptidase M16 C-terminal" evidence="12">
    <location>
        <begin position="198"/>
        <end position="374"/>
    </location>
</feature>
<comment type="similarity">
    <text evidence="9">Belongs to the peptidase M16 family. UQCRC2/QCR2 subfamily.</text>
</comment>
<dbReference type="GO" id="GO:0005743">
    <property type="term" value="C:mitochondrial inner membrane"/>
    <property type="evidence" value="ECO:0007669"/>
    <property type="project" value="UniProtKB-SubCell"/>
</dbReference>
<evidence type="ECO:0000259" key="12">
    <source>
        <dbReference type="Pfam" id="PF05193"/>
    </source>
</evidence>
<proteinExistence type="inferred from homology"/>
<dbReference type="InterPro" id="IPR050361">
    <property type="entry name" value="MPP/UQCRC_Complex"/>
</dbReference>
<keyword evidence="6" id="KW-0249">Electron transport</keyword>
<evidence type="ECO:0000256" key="1">
    <source>
        <dbReference type="ARBA" id="ARBA00004443"/>
    </source>
</evidence>
<accession>A0AAN6GWU5</accession>
<dbReference type="SUPFAM" id="SSF63411">
    <property type="entry name" value="LuxS/MPP-like metallohydrolase"/>
    <property type="match status" value="2"/>
</dbReference>
<organism evidence="13 14">
    <name type="scientific">Tilletia horrida</name>
    <dbReference type="NCBI Taxonomy" id="155126"/>
    <lineage>
        <taxon>Eukaryota</taxon>
        <taxon>Fungi</taxon>
        <taxon>Dikarya</taxon>
        <taxon>Basidiomycota</taxon>
        <taxon>Ustilaginomycotina</taxon>
        <taxon>Exobasidiomycetes</taxon>
        <taxon>Tilletiales</taxon>
        <taxon>Tilletiaceae</taxon>
        <taxon>Tilletia</taxon>
    </lineage>
</organism>